<organism evidence="2 3">
    <name type="scientific">Dioscorea zingiberensis</name>
    <dbReference type="NCBI Taxonomy" id="325984"/>
    <lineage>
        <taxon>Eukaryota</taxon>
        <taxon>Viridiplantae</taxon>
        <taxon>Streptophyta</taxon>
        <taxon>Embryophyta</taxon>
        <taxon>Tracheophyta</taxon>
        <taxon>Spermatophyta</taxon>
        <taxon>Magnoliopsida</taxon>
        <taxon>Liliopsida</taxon>
        <taxon>Dioscoreales</taxon>
        <taxon>Dioscoreaceae</taxon>
        <taxon>Dioscorea</taxon>
    </lineage>
</organism>
<keyword evidence="3" id="KW-1185">Reference proteome</keyword>
<dbReference type="EMBL" id="JAGGNH010000002">
    <property type="protein sequence ID" value="KAJ0980210.1"/>
    <property type="molecule type" value="Genomic_DNA"/>
</dbReference>
<comment type="caution">
    <text evidence="2">The sequence shown here is derived from an EMBL/GenBank/DDBJ whole genome shotgun (WGS) entry which is preliminary data.</text>
</comment>
<evidence type="ECO:0000313" key="3">
    <source>
        <dbReference type="Proteomes" id="UP001085076"/>
    </source>
</evidence>
<dbReference type="Proteomes" id="UP001085076">
    <property type="component" value="Miscellaneous, Linkage group lg02"/>
</dbReference>
<accession>A0A9D5CUS5</accession>
<name>A0A9D5CUS5_9LILI</name>
<sequence length="161" mass="17131">MATISSSSSLLLLHSHLSALPPLPPFLSFSPIRSQSNPSSNFTSSHFAIHPQSHLLLLPSALSLPPRPPSMYLAPLATLESSSSESSPLGASTSSRRRSGIRGNNDVDQTLRLISTVCFSDATDLDTVNRALDDLSLSVGAVAVVCYLASRSDNIKDSWNI</sequence>
<evidence type="ECO:0000256" key="1">
    <source>
        <dbReference type="SAM" id="MobiDB-lite"/>
    </source>
</evidence>
<reference evidence="2" key="1">
    <citation type="submission" date="2021-03" db="EMBL/GenBank/DDBJ databases">
        <authorList>
            <person name="Li Z."/>
            <person name="Yang C."/>
        </authorList>
    </citation>
    <scope>NUCLEOTIDE SEQUENCE</scope>
    <source>
        <strain evidence="2">Dzin_1.0</strain>
        <tissue evidence="2">Leaf</tissue>
    </source>
</reference>
<proteinExistence type="predicted"/>
<reference evidence="2" key="2">
    <citation type="journal article" date="2022" name="Hortic Res">
        <title>The genome of Dioscorea zingiberensis sheds light on the biosynthesis, origin and evolution of the medicinally important diosgenin saponins.</title>
        <authorList>
            <person name="Li Y."/>
            <person name="Tan C."/>
            <person name="Li Z."/>
            <person name="Guo J."/>
            <person name="Li S."/>
            <person name="Chen X."/>
            <person name="Wang C."/>
            <person name="Dai X."/>
            <person name="Yang H."/>
            <person name="Song W."/>
            <person name="Hou L."/>
            <person name="Xu J."/>
            <person name="Tong Z."/>
            <person name="Xu A."/>
            <person name="Yuan X."/>
            <person name="Wang W."/>
            <person name="Yang Q."/>
            <person name="Chen L."/>
            <person name="Sun Z."/>
            <person name="Wang K."/>
            <person name="Pan B."/>
            <person name="Chen J."/>
            <person name="Bao Y."/>
            <person name="Liu F."/>
            <person name="Qi X."/>
            <person name="Gang D.R."/>
            <person name="Wen J."/>
            <person name="Li J."/>
        </authorList>
    </citation>
    <scope>NUCLEOTIDE SEQUENCE</scope>
    <source>
        <strain evidence="2">Dzin_1.0</strain>
    </source>
</reference>
<feature type="compositionally biased region" description="Low complexity" evidence="1">
    <location>
        <begin position="79"/>
        <end position="94"/>
    </location>
</feature>
<evidence type="ECO:0000313" key="2">
    <source>
        <dbReference type="EMBL" id="KAJ0980210.1"/>
    </source>
</evidence>
<dbReference type="AlphaFoldDB" id="A0A9D5CUS5"/>
<gene>
    <name evidence="2" type="ORF">J5N97_008465</name>
</gene>
<protein>
    <submittedName>
        <fullName evidence="2">Uncharacterized protein</fullName>
    </submittedName>
</protein>
<feature type="region of interest" description="Disordered" evidence="1">
    <location>
        <begin position="79"/>
        <end position="103"/>
    </location>
</feature>